<dbReference type="InterPro" id="IPR019554">
    <property type="entry name" value="Soluble_ligand-bd"/>
</dbReference>
<dbReference type="GO" id="GO:0046872">
    <property type="term" value="F:metal ion binding"/>
    <property type="evidence" value="ECO:0007669"/>
    <property type="project" value="UniProtKB-KW"/>
</dbReference>
<dbReference type="GO" id="GO:0022900">
    <property type="term" value="P:electron transport chain"/>
    <property type="evidence" value="ECO:0007669"/>
    <property type="project" value="UniProtKB-UniRule"/>
</dbReference>
<dbReference type="EC" id="7.-.-.-" evidence="8"/>
<dbReference type="NCBIfam" id="TIGR01945">
    <property type="entry name" value="rnfC"/>
    <property type="match status" value="1"/>
</dbReference>
<comment type="cofactor">
    <cofactor evidence="8">
        <name>[4Fe-4S] cluster</name>
        <dbReference type="ChEBI" id="CHEBI:49883"/>
    </cofactor>
    <text evidence="8">Binds 2 [4Fe-4S] clusters per subunit.</text>
</comment>
<feature type="domain" description="4Fe-4S ferredoxin-type" evidence="10">
    <location>
        <begin position="351"/>
        <end position="382"/>
    </location>
</feature>
<keyword evidence="8" id="KW-0472">Membrane</keyword>
<evidence type="ECO:0000256" key="7">
    <source>
        <dbReference type="ARBA" id="ARBA00023014"/>
    </source>
</evidence>
<evidence type="ECO:0000256" key="2">
    <source>
        <dbReference type="ARBA" id="ARBA00022485"/>
    </source>
</evidence>
<dbReference type="HAMAP" id="MF_00461">
    <property type="entry name" value="RsxC_RnfC"/>
    <property type="match status" value="1"/>
</dbReference>
<dbReference type="Gene3D" id="3.40.50.11540">
    <property type="entry name" value="NADH-ubiquinone oxidoreductase 51kDa subunit"/>
    <property type="match status" value="1"/>
</dbReference>
<feature type="binding site" evidence="8">
    <location>
        <position position="411"/>
    </location>
    <ligand>
        <name>[4Fe-4S] cluster</name>
        <dbReference type="ChEBI" id="CHEBI:49883"/>
        <label>1</label>
    </ligand>
</feature>
<feature type="binding site" evidence="8">
    <location>
        <position position="401"/>
    </location>
    <ligand>
        <name>[4Fe-4S] cluster</name>
        <dbReference type="ChEBI" id="CHEBI:49883"/>
        <label>2</label>
    </ligand>
</feature>
<keyword evidence="1 8" id="KW-0813">Transport</keyword>
<keyword evidence="8" id="KW-0997">Cell inner membrane</keyword>
<keyword evidence="7 8" id="KW-0411">Iron-sulfur</keyword>
<dbReference type="InterPro" id="IPR011538">
    <property type="entry name" value="Nuo51_FMN-bd"/>
</dbReference>
<evidence type="ECO:0000256" key="3">
    <source>
        <dbReference type="ARBA" id="ARBA00022723"/>
    </source>
</evidence>
<dbReference type="InterPro" id="IPR037225">
    <property type="entry name" value="Nuo51_FMN-bd_sf"/>
</dbReference>
<comment type="subcellular location">
    <subcellularLocation>
        <location evidence="8">Cell inner membrane</location>
        <topology evidence="8">Peripheral membrane protein</topology>
    </subcellularLocation>
</comment>
<dbReference type="InterPro" id="IPR017900">
    <property type="entry name" value="4Fe4S_Fe_S_CS"/>
</dbReference>
<protein>
    <recommendedName>
        <fullName evidence="8">Ion-translocating oxidoreductase complex subunit C</fullName>
        <ecNumber evidence="8">7.-.-.-</ecNumber>
    </recommendedName>
    <alternativeName>
        <fullName evidence="8">Rnf electron transport complex subunit C</fullName>
    </alternativeName>
</protein>
<dbReference type="Pfam" id="PF13375">
    <property type="entry name" value="RnfC_N"/>
    <property type="match status" value="1"/>
</dbReference>
<organism evidence="11 12">
    <name type="scientific">Tahibacter soli</name>
    <dbReference type="NCBI Taxonomy" id="2983605"/>
    <lineage>
        <taxon>Bacteria</taxon>
        <taxon>Pseudomonadati</taxon>
        <taxon>Pseudomonadota</taxon>
        <taxon>Gammaproteobacteria</taxon>
        <taxon>Lysobacterales</taxon>
        <taxon>Rhodanobacteraceae</taxon>
        <taxon>Tahibacter</taxon>
    </lineage>
</organism>
<dbReference type="SUPFAM" id="SSF46548">
    <property type="entry name" value="alpha-helical ferredoxin"/>
    <property type="match status" value="1"/>
</dbReference>
<keyword evidence="12" id="KW-1185">Reference proteome</keyword>
<dbReference type="PROSITE" id="PS51379">
    <property type="entry name" value="4FE4S_FER_2"/>
    <property type="match status" value="2"/>
</dbReference>
<feature type="binding site" evidence="8">
    <location>
        <position position="372"/>
    </location>
    <ligand>
        <name>[4Fe-4S] cluster</name>
        <dbReference type="ChEBI" id="CHEBI:49883"/>
        <label>2</label>
    </ligand>
</feature>
<keyword evidence="2 8" id="KW-0004">4Fe-4S</keyword>
<dbReference type="InterPro" id="IPR017896">
    <property type="entry name" value="4Fe4S_Fe-S-bd"/>
</dbReference>
<feature type="binding site" evidence="8">
    <location>
        <position position="365"/>
    </location>
    <ligand>
        <name>[4Fe-4S] cluster</name>
        <dbReference type="ChEBI" id="CHEBI:49883"/>
        <label>1</label>
    </ligand>
</feature>
<evidence type="ECO:0000256" key="5">
    <source>
        <dbReference type="ARBA" id="ARBA00022982"/>
    </source>
</evidence>
<dbReference type="Pfam" id="PF01512">
    <property type="entry name" value="Complex1_51K"/>
    <property type="match status" value="1"/>
</dbReference>
<dbReference type="PANTHER" id="PTHR43034:SF2">
    <property type="entry name" value="ION-TRANSLOCATING OXIDOREDUCTASE COMPLEX SUBUNIT C"/>
    <property type="match status" value="1"/>
</dbReference>
<comment type="similarity">
    <text evidence="8">Belongs to the 4Fe4S bacterial-type ferredoxin family. RnfC subfamily.</text>
</comment>
<keyword evidence="8" id="KW-1278">Translocase</keyword>
<proteinExistence type="inferred from homology"/>
<gene>
    <name evidence="11" type="primary">rsxC</name>
    <name evidence="8" type="synonym">rnfC</name>
    <name evidence="11" type="ORF">OD750_023765</name>
</gene>
<feature type="domain" description="4Fe-4S ferredoxin-type" evidence="10">
    <location>
        <begin position="392"/>
        <end position="421"/>
    </location>
</feature>
<reference evidence="11" key="1">
    <citation type="submission" date="2023-02" db="EMBL/GenBank/DDBJ databases">
        <title>Tahibacter soli sp. nov. isolated from soil.</title>
        <authorList>
            <person name="Baek J.H."/>
            <person name="Lee J.K."/>
            <person name="Choi D.G."/>
            <person name="Jeon C.O."/>
        </authorList>
    </citation>
    <scope>NUCLEOTIDE SEQUENCE</scope>
    <source>
        <strain evidence="11">BL</strain>
    </source>
</reference>
<comment type="subunit">
    <text evidence="8">The complex is composed of six subunits: RnfA, RnfB, RnfC, RnfD, RnfE and RnfG.</text>
</comment>
<name>A0A9X4BIR8_9GAMM</name>
<comment type="caution">
    <text evidence="11">The sequence shown here is derived from an EMBL/GenBank/DDBJ whole genome shotgun (WGS) entry which is preliminary data.</text>
</comment>
<dbReference type="Proteomes" id="UP001139971">
    <property type="component" value="Unassembled WGS sequence"/>
</dbReference>
<keyword evidence="3 8" id="KW-0479">Metal-binding</keyword>
<evidence type="ECO:0000256" key="8">
    <source>
        <dbReference type="HAMAP-Rule" id="MF_00461"/>
    </source>
</evidence>
<dbReference type="Pfam" id="PF10531">
    <property type="entry name" value="SLBB"/>
    <property type="match status" value="1"/>
</dbReference>
<dbReference type="RefSeq" id="WP_263545183.1">
    <property type="nucleotide sequence ID" value="NZ_JAOVZO020000020.1"/>
</dbReference>
<evidence type="ECO:0000313" key="11">
    <source>
        <dbReference type="EMBL" id="MDC8015555.1"/>
    </source>
</evidence>
<dbReference type="SUPFAM" id="SSF142019">
    <property type="entry name" value="Nqo1 FMN-binding domain-like"/>
    <property type="match status" value="1"/>
</dbReference>
<feature type="binding site" evidence="8">
    <location>
        <position position="404"/>
    </location>
    <ligand>
        <name>[4Fe-4S] cluster</name>
        <dbReference type="ChEBI" id="CHEBI:49883"/>
        <label>2</label>
    </ligand>
</feature>
<sequence length="520" mass="54053">MALSRFHGGLRLPPQKPAAAAAVVPCPLPPELVLPLAQHAGLAAEPCVVPGQVVLRGDTVARAAAGLSAPVHASSSGVVRAIESRPLAGGDGPCIVIEPDGRDTWNRLPPLAWRDAEPAALRERVREAGIVGLGGAAFPSPAKLAASVATLIVNGAECEPHIACDEGLMRERAGDVLHGAALLARIVGAGRVVVAIEERMLEARAALATALRESGLEPIEIVPVPTIYPEGGERQLIRVLTGREVPAGGLPRDIGVLCHNVATAYAAWRAVAHGEALTSRIVSVTGAGVRAPRNVETRLGTPIGFLVGAAGGYTGDAARLVVGGPMMGAALPHDAVPIVKGANAVLVLGADDIRAQAPELPCIRCGECSRVCPAQLMPQELYAAIRAGDDTEVRALSLDACIECGCCAYVCPSQIPLVDAYRQAKRAFAEQRADRARADHARERFHARTARLEREAAERVERVAARREALAQEQAAKAAAEAAPEPEPPKTMGKSDVLAAIARAKAKKAAQGKPPEGDTE</sequence>
<dbReference type="PROSITE" id="PS00198">
    <property type="entry name" value="4FE4S_FER_1"/>
    <property type="match status" value="1"/>
</dbReference>
<dbReference type="Gene3D" id="3.30.70.20">
    <property type="match status" value="1"/>
</dbReference>
<dbReference type="InterPro" id="IPR010208">
    <property type="entry name" value="Ion_transpt_RnfC/RsxC"/>
</dbReference>
<feature type="binding site" evidence="8">
    <location>
        <position position="407"/>
    </location>
    <ligand>
        <name>[4Fe-4S] cluster</name>
        <dbReference type="ChEBI" id="CHEBI:49883"/>
        <label>2</label>
    </ligand>
</feature>
<keyword evidence="6 8" id="KW-0408">Iron</keyword>
<dbReference type="AlphaFoldDB" id="A0A9X4BIR8"/>
<feature type="binding site" evidence="8">
    <location>
        <position position="362"/>
    </location>
    <ligand>
        <name>[4Fe-4S] cluster</name>
        <dbReference type="ChEBI" id="CHEBI:49883"/>
        <label>1</label>
    </ligand>
</feature>
<evidence type="ECO:0000313" key="12">
    <source>
        <dbReference type="Proteomes" id="UP001139971"/>
    </source>
</evidence>
<keyword evidence="4 8" id="KW-0677">Repeat</keyword>
<dbReference type="GO" id="GO:0009055">
    <property type="term" value="F:electron transfer activity"/>
    <property type="evidence" value="ECO:0007669"/>
    <property type="project" value="InterPro"/>
</dbReference>
<dbReference type="EMBL" id="JAOVZO020000020">
    <property type="protein sequence ID" value="MDC8015555.1"/>
    <property type="molecule type" value="Genomic_DNA"/>
</dbReference>
<evidence type="ECO:0000256" key="4">
    <source>
        <dbReference type="ARBA" id="ARBA00022737"/>
    </source>
</evidence>
<dbReference type="Pfam" id="PF12838">
    <property type="entry name" value="Fer4_7"/>
    <property type="match status" value="1"/>
</dbReference>
<dbReference type="GO" id="GO:0051539">
    <property type="term" value="F:4 iron, 4 sulfur cluster binding"/>
    <property type="evidence" value="ECO:0007669"/>
    <property type="project" value="UniProtKB-KW"/>
</dbReference>
<accession>A0A9X4BIR8</accession>
<keyword evidence="8" id="KW-1003">Cell membrane</keyword>
<dbReference type="InterPro" id="IPR026902">
    <property type="entry name" value="RnfC_N"/>
</dbReference>
<dbReference type="GO" id="GO:0005886">
    <property type="term" value="C:plasma membrane"/>
    <property type="evidence" value="ECO:0007669"/>
    <property type="project" value="UniProtKB-SubCell"/>
</dbReference>
<comment type="function">
    <text evidence="8">Part of a membrane-bound complex that couples electron transfer with translocation of ions across the membrane.</text>
</comment>
<dbReference type="NCBIfam" id="NF003454">
    <property type="entry name" value="PRK05035.1"/>
    <property type="match status" value="1"/>
</dbReference>
<feature type="binding site" evidence="8">
    <location>
        <position position="368"/>
    </location>
    <ligand>
        <name>[4Fe-4S] cluster</name>
        <dbReference type="ChEBI" id="CHEBI:49883"/>
        <label>1</label>
    </ligand>
</feature>
<feature type="region of interest" description="Disordered" evidence="9">
    <location>
        <begin position="473"/>
        <end position="496"/>
    </location>
</feature>
<feature type="compositionally biased region" description="Low complexity" evidence="9">
    <location>
        <begin position="473"/>
        <end position="483"/>
    </location>
</feature>
<evidence type="ECO:0000259" key="10">
    <source>
        <dbReference type="PROSITE" id="PS51379"/>
    </source>
</evidence>
<keyword evidence="5 8" id="KW-0249">Electron transport</keyword>
<evidence type="ECO:0000256" key="9">
    <source>
        <dbReference type="SAM" id="MobiDB-lite"/>
    </source>
</evidence>
<dbReference type="PANTHER" id="PTHR43034">
    <property type="entry name" value="ION-TRANSLOCATING OXIDOREDUCTASE COMPLEX SUBUNIT C"/>
    <property type="match status" value="1"/>
</dbReference>
<evidence type="ECO:0000256" key="6">
    <source>
        <dbReference type="ARBA" id="ARBA00023004"/>
    </source>
</evidence>
<evidence type="ECO:0000256" key="1">
    <source>
        <dbReference type="ARBA" id="ARBA00022448"/>
    </source>
</evidence>